<keyword evidence="3" id="KW-1185">Reference proteome</keyword>
<feature type="region of interest" description="Disordered" evidence="1">
    <location>
        <begin position="57"/>
        <end position="84"/>
    </location>
</feature>
<proteinExistence type="predicted"/>
<dbReference type="EMBL" id="QBLH01002761">
    <property type="protein sequence ID" value="TGZ47100.1"/>
    <property type="molecule type" value="Genomic_DNA"/>
</dbReference>
<evidence type="ECO:0000313" key="2">
    <source>
        <dbReference type="EMBL" id="TGZ47100.1"/>
    </source>
</evidence>
<comment type="caution">
    <text evidence="2">The sequence shown here is derived from an EMBL/GenBank/DDBJ whole genome shotgun (WGS) entry which is preliminary data.</text>
</comment>
<dbReference type="Proteomes" id="UP000310200">
    <property type="component" value="Unassembled WGS sequence"/>
</dbReference>
<accession>A0A4S2KDE9</accession>
<evidence type="ECO:0000313" key="3">
    <source>
        <dbReference type="Proteomes" id="UP000310200"/>
    </source>
</evidence>
<evidence type="ECO:0000256" key="1">
    <source>
        <dbReference type="SAM" id="MobiDB-lite"/>
    </source>
</evidence>
<name>A0A4S2KDE9_9HYME</name>
<protein>
    <submittedName>
        <fullName evidence="2">Uncharacterized protein</fullName>
    </submittedName>
</protein>
<sequence length="84" mass="9572">MTAIVAGCHSFETASFEPPTHESVDYSTFMQMSSQISRATTQDTVLTEICARPREFRGTIRATRRRRDRDKAPGRNLRGIPDRK</sequence>
<dbReference type="AlphaFoldDB" id="A0A4S2KDE9"/>
<reference evidence="2 3" key="1">
    <citation type="journal article" date="2019" name="Philos. Trans. R. Soc. Lond., B, Biol. Sci.">
        <title>Ant behaviour and brain gene expression of defending hosts depend on the ecological success of the intruding social parasite.</title>
        <authorList>
            <person name="Kaur R."/>
            <person name="Stoldt M."/>
            <person name="Jongepier E."/>
            <person name="Feldmeyer B."/>
            <person name="Menzel F."/>
            <person name="Bornberg-Bauer E."/>
            <person name="Foitzik S."/>
        </authorList>
    </citation>
    <scope>NUCLEOTIDE SEQUENCE [LARGE SCALE GENOMIC DNA]</scope>
    <source>
        <tissue evidence="2">Whole body</tissue>
    </source>
</reference>
<gene>
    <name evidence="2" type="ORF">DBV15_12228</name>
</gene>
<organism evidence="2 3">
    <name type="scientific">Temnothorax longispinosus</name>
    <dbReference type="NCBI Taxonomy" id="300112"/>
    <lineage>
        <taxon>Eukaryota</taxon>
        <taxon>Metazoa</taxon>
        <taxon>Ecdysozoa</taxon>
        <taxon>Arthropoda</taxon>
        <taxon>Hexapoda</taxon>
        <taxon>Insecta</taxon>
        <taxon>Pterygota</taxon>
        <taxon>Neoptera</taxon>
        <taxon>Endopterygota</taxon>
        <taxon>Hymenoptera</taxon>
        <taxon>Apocrita</taxon>
        <taxon>Aculeata</taxon>
        <taxon>Formicoidea</taxon>
        <taxon>Formicidae</taxon>
        <taxon>Myrmicinae</taxon>
        <taxon>Temnothorax</taxon>
    </lineage>
</organism>